<keyword evidence="2" id="KW-1003">Cell membrane</keyword>
<dbReference type="GO" id="GO:0009103">
    <property type="term" value="P:lipopolysaccharide biosynthetic process"/>
    <property type="evidence" value="ECO:0007669"/>
    <property type="project" value="UniProtKB-ARBA"/>
</dbReference>
<evidence type="ECO:0000256" key="2">
    <source>
        <dbReference type="ARBA" id="ARBA00022475"/>
    </source>
</evidence>
<feature type="transmembrane region" description="Helical" evidence="8">
    <location>
        <begin position="284"/>
        <end position="304"/>
    </location>
</feature>
<feature type="transmembrane region" description="Helical" evidence="8">
    <location>
        <begin position="366"/>
        <end position="387"/>
    </location>
</feature>
<dbReference type="EMBL" id="CP001101">
    <property type="protein sequence ID" value="ACE04708.1"/>
    <property type="molecule type" value="Genomic_DNA"/>
</dbReference>
<evidence type="ECO:0000256" key="8">
    <source>
        <dbReference type="SAM" id="Phobius"/>
    </source>
</evidence>
<evidence type="ECO:0000256" key="6">
    <source>
        <dbReference type="ARBA" id="ARBA00022989"/>
    </source>
</evidence>
<dbReference type="PANTHER" id="PTHR33908:SF3">
    <property type="entry name" value="UNDECAPRENYL PHOSPHATE-ALPHA-4-AMINO-4-DEOXY-L-ARABINOSE ARABINOSYL TRANSFERASE"/>
    <property type="match status" value="1"/>
</dbReference>
<dbReference type="GO" id="GO:0016763">
    <property type="term" value="F:pentosyltransferase activity"/>
    <property type="evidence" value="ECO:0007669"/>
    <property type="project" value="TreeGrafter"/>
</dbReference>
<keyword evidence="5 8" id="KW-0812">Transmembrane</keyword>
<reference evidence="10" key="1">
    <citation type="submission" date="2008-06" db="EMBL/GenBank/DDBJ databases">
        <title>Complete sequence of Chlorobium phaeobacteroides BS1.</title>
        <authorList>
            <consortium name="US DOE Joint Genome Institute"/>
            <person name="Lucas S."/>
            <person name="Copeland A."/>
            <person name="Lapidus A."/>
            <person name="Glavina del Rio T."/>
            <person name="Dalin E."/>
            <person name="Tice H."/>
            <person name="Bruce D."/>
            <person name="Goodwin L."/>
            <person name="Pitluck S."/>
            <person name="Schmutz J."/>
            <person name="Larimer F."/>
            <person name="Land M."/>
            <person name="Hauser L."/>
            <person name="Kyrpides N."/>
            <person name="Ovchinnikova G."/>
            <person name="Li T."/>
            <person name="Liu Z."/>
            <person name="Zhao F."/>
            <person name="Overmann J."/>
            <person name="Bryant D.A."/>
            <person name="Richardson P."/>
        </authorList>
    </citation>
    <scope>NUCLEOTIDE SEQUENCE [LARGE SCALE GENOMIC DNA]</scope>
    <source>
        <strain evidence="10">BS1</strain>
    </source>
</reference>
<protein>
    <submittedName>
        <fullName evidence="10">Glycosyl transferase family 39</fullName>
    </submittedName>
</protein>
<proteinExistence type="predicted"/>
<dbReference type="HOGENOM" id="CLU_019200_0_1_10"/>
<keyword evidence="6 8" id="KW-1133">Transmembrane helix</keyword>
<feature type="transmembrane region" description="Helical" evidence="8">
    <location>
        <begin position="313"/>
        <end position="330"/>
    </location>
</feature>
<evidence type="ECO:0000313" key="10">
    <source>
        <dbReference type="EMBL" id="ACE04708.1"/>
    </source>
</evidence>
<evidence type="ECO:0000256" key="1">
    <source>
        <dbReference type="ARBA" id="ARBA00004651"/>
    </source>
</evidence>
<dbReference type="eggNOG" id="COG1807">
    <property type="taxonomic scope" value="Bacteria"/>
</dbReference>
<keyword evidence="3" id="KW-0328">Glycosyltransferase</keyword>
<accession>B3ELC0</accession>
<feature type="transmembrane region" description="Helical" evidence="8">
    <location>
        <begin position="227"/>
        <end position="251"/>
    </location>
</feature>
<evidence type="ECO:0000256" key="5">
    <source>
        <dbReference type="ARBA" id="ARBA00022692"/>
    </source>
</evidence>
<dbReference type="PANTHER" id="PTHR33908">
    <property type="entry name" value="MANNOSYLTRANSFERASE YKCB-RELATED"/>
    <property type="match status" value="1"/>
</dbReference>
<evidence type="ECO:0000256" key="3">
    <source>
        <dbReference type="ARBA" id="ARBA00022676"/>
    </source>
</evidence>
<feature type="transmembrane region" description="Helical" evidence="8">
    <location>
        <begin position="25"/>
        <end position="43"/>
    </location>
</feature>
<dbReference type="InterPro" id="IPR050297">
    <property type="entry name" value="LipidA_mod_glycosyltrf_83"/>
</dbReference>
<dbReference type="OrthoDB" id="9178203at2"/>
<dbReference type="STRING" id="331678.Cphamn1_1790"/>
<dbReference type="AlphaFoldDB" id="B3ELC0"/>
<dbReference type="GO" id="GO:0010041">
    <property type="term" value="P:response to iron(III) ion"/>
    <property type="evidence" value="ECO:0007669"/>
    <property type="project" value="TreeGrafter"/>
</dbReference>
<feature type="domain" description="Glycosyltransferase RgtA/B/C/D-like" evidence="9">
    <location>
        <begin position="80"/>
        <end position="228"/>
    </location>
</feature>
<organism evidence="10">
    <name type="scientific">Chlorobium phaeobacteroides (strain BS1)</name>
    <dbReference type="NCBI Taxonomy" id="331678"/>
    <lineage>
        <taxon>Bacteria</taxon>
        <taxon>Pseudomonadati</taxon>
        <taxon>Chlorobiota</taxon>
        <taxon>Chlorobiia</taxon>
        <taxon>Chlorobiales</taxon>
        <taxon>Chlorobiaceae</taxon>
        <taxon>Chlorobium/Pelodictyon group</taxon>
        <taxon>Chlorobium</taxon>
    </lineage>
</organism>
<name>B3ELC0_CHLPB</name>
<dbReference type="GO" id="GO:0005886">
    <property type="term" value="C:plasma membrane"/>
    <property type="evidence" value="ECO:0007669"/>
    <property type="project" value="UniProtKB-SubCell"/>
</dbReference>
<feature type="transmembrane region" description="Helical" evidence="8">
    <location>
        <begin position="175"/>
        <end position="191"/>
    </location>
</feature>
<dbReference type="Pfam" id="PF13231">
    <property type="entry name" value="PMT_2"/>
    <property type="match status" value="1"/>
</dbReference>
<feature type="transmembrane region" description="Helical" evidence="8">
    <location>
        <begin position="100"/>
        <end position="118"/>
    </location>
</feature>
<feature type="transmembrane region" description="Helical" evidence="8">
    <location>
        <begin position="336"/>
        <end position="354"/>
    </location>
</feature>
<sequence>MPGTKETHPTVSMVNIRQTIKSSSFYLILLFLTAILYSINFHVNDIWTENESFYAEAVREMFENGNFTTIYYNYAPRFQKPPLTYWMLASSVGIFGNNEFAIRLPVLVAAFLTTILTYNTARLLHGKETAILAFAMQAVSVQFIAGKQYASPEIPLALFFSLTLYLFIKGKTSRNSIYTILGAVALGVTVLTKGYPYYIVIGGIIGLYLLIDTGIDREKLRDELTSLRLPVTIPVALLIGASWVMLMYFSYDDSFLQVLKRETVERAFTQESKGLRELLFYPEVILWSFFPYSLIFYASLAYTLRSVSRIKQVAFALSWFTVMLVIFTIAKGKIPTYFIQAHPAMAILASHFLVTASPEKKWSGILVHALLLIPALIATAGSIMLIVVFELNALLFTIPILAAIAIGLPYMMSRNTSRRKMLFFLQPFSGGYAILLIMAVGVMPQLEQFRPYDQIGAAIKSIPSLSRDLPIYLQDGKLHNLPYYAERKMIYDADPAAVQQRKGPVLGLLQSKDIVPENKKNIIWTGRIYRKRSSESRLLIYIESHLLARKGDFSGYTNYSLFYKE</sequence>
<dbReference type="InterPro" id="IPR038731">
    <property type="entry name" value="RgtA/B/C-like"/>
</dbReference>
<evidence type="ECO:0000256" key="7">
    <source>
        <dbReference type="ARBA" id="ARBA00023136"/>
    </source>
</evidence>
<keyword evidence="4 10" id="KW-0808">Transferase</keyword>
<keyword evidence="7 8" id="KW-0472">Membrane</keyword>
<comment type="subcellular location">
    <subcellularLocation>
        <location evidence="1">Cell membrane</location>
        <topology evidence="1">Multi-pass membrane protein</topology>
    </subcellularLocation>
</comment>
<gene>
    <name evidence="10" type="ordered locus">Cphamn1_1790</name>
</gene>
<feature type="transmembrane region" description="Helical" evidence="8">
    <location>
        <begin position="423"/>
        <end position="443"/>
    </location>
</feature>
<dbReference type="CAZy" id="GT83">
    <property type="family name" value="Glycosyltransferase Family 83"/>
</dbReference>
<dbReference type="KEGG" id="cpb:Cphamn1_1790"/>
<evidence type="ECO:0000256" key="4">
    <source>
        <dbReference type="ARBA" id="ARBA00022679"/>
    </source>
</evidence>
<evidence type="ECO:0000259" key="9">
    <source>
        <dbReference type="Pfam" id="PF13231"/>
    </source>
</evidence>
<feature type="transmembrane region" description="Helical" evidence="8">
    <location>
        <begin position="152"/>
        <end position="168"/>
    </location>
</feature>
<feature type="transmembrane region" description="Helical" evidence="8">
    <location>
        <begin position="130"/>
        <end position="146"/>
    </location>
</feature>
<feature type="transmembrane region" description="Helical" evidence="8">
    <location>
        <begin position="393"/>
        <end position="411"/>
    </location>
</feature>
<feature type="transmembrane region" description="Helical" evidence="8">
    <location>
        <begin position="197"/>
        <end position="215"/>
    </location>
</feature>